<dbReference type="InterPro" id="IPR036250">
    <property type="entry name" value="AcylCo_DH-like_C"/>
</dbReference>
<feature type="domain" description="Acyl-CoA oxidase/dehydrogenase middle" evidence="9">
    <location>
        <begin position="132"/>
        <end position="230"/>
    </location>
</feature>
<evidence type="ECO:0000259" key="9">
    <source>
        <dbReference type="Pfam" id="PF02770"/>
    </source>
</evidence>
<evidence type="ECO:0000313" key="12">
    <source>
        <dbReference type="Proteomes" id="UP001164459"/>
    </source>
</evidence>
<dbReference type="PANTHER" id="PTHR48083:SF13">
    <property type="entry name" value="ACYL-COA DEHYDROGENASE FAMILY MEMBER 11"/>
    <property type="match status" value="1"/>
</dbReference>
<evidence type="ECO:0000256" key="5">
    <source>
        <dbReference type="ARBA" id="ARBA00022827"/>
    </source>
</evidence>
<dbReference type="SUPFAM" id="SSF56645">
    <property type="entry name" value="Acyl-CoA dehydrogenase NM domain-like"/>
    <property type="match status" value="1"/>
</dbReference>
<evidence type="ECO:0000256" key="3">
    <source>
        <dbReference type="ARBA" id="ARBA00011738"/>
    </source>
</evidence>
<dbReference type="InterPro" id="IPR009075">
    <property type="entry name" value="AcylCo_DH/oxidase_C"/>
</dbReference>
<evidence type="ECO:0000256" key="6">
    <source>
        <dbReference type="ARBA" id="ARBA00023002"/>
    </source>
</evidence>
<dbReference type="Pfam" id="PF02771">
    <property type="entry name" value="Acyl-CoA_dh_N"/>
    <property type="match status" value="1"/>
</dbReference>
<proteinExistence type="inferred from homology"/>
<dbReference type="Pfam" id="PF00441">
    <property type="entry name" value="Acyl-CoA_dh_1"/>
    <property type="match status" value="1"/>
</dbReference>
<evidence type="ECO:0000256" key="1">
    <source>
        <dbReference type="ARBA" id="ARBA00001974"/>
    </source>
</evidence>
<accession>A0ABY7H841</accession>
<dbReference type="InterPro" id="IPR046373">
    <property type="entry name" value="Acyl-CoA_Oxase/DH_mid-dom_sf"/>
</dbReference>
<feature type="domain" description="Acyl-CoA dehydrogenase/oxidase N-terminal" evidence="10">
    <location>
        <begin position="9"/>
        <end position="128"/>
    </location>
</feature>
<dbReference type="InterPro" id="IPR013786">
    <property type="entry name" value="AcylCoA_DH/ox_N"/>
</dbReference>
<evidence type="ECO:0000256" key="2">
    <source>
        <dbReference type="ARBA" id="ARBA00009347"/>
    </source>
</evidence>
<evidence type="ECO:0000259" key="10">
    <source>
        <dbReference type="Pfam" id="PF02771"/>
    </source>
</evidence>
<comment type="cofactor">
    <cofactor evidence="1 7">
        <name>FAD</name>
        <dbReference type="ChEBI" id="CHEBI:57692"/>
    </cofactor>
</comment>
<keyword evidence="12" id="KW-1185">Reference proteome</keyword>
<dbReference type="PANTHER" id="PTHR48083">
    <property type="entry name" value="MEDIUM-CHAIN SPECIFIC ACYL-COA DEHYDROGENASE, MITOCHONDRIAL-RELATED"/>
    <property type="match status" value="1"/>
</dbReference>
<sequence length="401" mass="43207">MAIRFDLDPELAALVQRTREFIRDVVLPVELACKGSLHDAADAEDIRRRLQTRAREAGLLAPHVGARWGGRGLDVRGQAAVFEEAGYSLLGPLALNISAPDEGNMHLLERVATPAQQQQYLAPLAAGQVRSCFAMTEPPPGAGSDPRALATRAARVDGGWRIDGTKWFITGARGAAFAIVMARTSGAPGDPGGATMFLVAGDNPGMQIVRDLDTLDHGLFAGHSEVTFDHCIVSDDAILGEVDRGFEYAQVRLAPARLTHCMRWLGLARRAHDLALAHVTKREAFGSRLAELGMVQQQIADNEIDLAASRSLILHTAWVLDTGGDAGTASSIAKTFVSEAVGRIVDRAMQMTGAVGTSGDLLLSRYWREVRPFRIYDGPSETHRWSIAKRSVSAFKKRGGA</sequence>
<gene>
    <name evidence="11" type="ORF">O0S08_03760</name>
</gene>
<dbReference type="InterPro" id="IPR006091">
    <property type="entry name" value="Acyl-CoA_Oxase/DH_mid-dom"/>
</dbReference>
<dbReference type="SUPFAM" id="SSF47203">
    <property type="entry name" value="Acyl-CoA dehydrogenase C-terminal domain-like"/>
    <property type="match status" value="1"/>
</dbReference>
<dbReference type="InterPro" id="IPR009100">
    <property type="entry name" value="AcylCoA_DH/oxidase_NM_dom_sf"/>
</dbReference>
<keyword evidence="5 7" id="KW-0274">FAD</keyword>
<evidence type="ECO:0000256" key="7">
    <source>
        <dbReference type="RuleBase" id="RU362125"/>
    </source>
</evidence>
<dbReference type="Proteomes" id="UP001164459">
    <property type="component" value="Chromosome"/>
</dbReference>
<keyword evidence="6 7" id="KW-0560">Oxidoreductase</keyword>
<keyword evidence="4 7" id="KW-0285">Flavoprotein</keyword>
<dbReference type="InterPro" id="IPR050741">
    <property type="entry name" value="Acyl-CoA_dehydrogenase"/>
</dbReference>
<evidence type="ECO:0000256" key="4">
    <source>
        <dbReference type="ARBA" id="ARBA00022630"/>
    </source>
</evidence>
<evidence type="ECO:0000313" key="11">
    <source>
        <dbReference type="EMBL" id="WAS95255.1"/>
    </source>
</evidence>
<evidence type="ECO:0000259" key="8">
    <source>
        <dbReference type="Pfam" id="PF00441"/>
    </source>
</evidence>
<dbReference type="InterPro" id="IPR037069">
    <property type="entry name" value="AcylCoA_DH/ox_N_sf"/>
</dbReference>
<dbReference type="RefSeq" id="WP_269037587.1">
    <property type="nucleotide sequence ID" value="NZ_CP114040.1"/>
</dbReference>
<dbReference type="Pfam" id="PF02770">
    <property type="entry name" value="Acyl-CoA_dh_M"/>
    <property type="match status" value="1"/>
</dbReference>
<dbReference type="Gene3D" id="1.20.140.10">
    <property type="entry name" value="Butyryl-CoA Dehydrogenase, subunit A, domain 3"/>
    <property type="match status" value="1"/>
</dbReference>
<comment type="subunit">
    <text evidence="3">Homodimer.</text>
</comment>
<protein>
    <submittedName>
        <fullName evidence="11">Acyl-CoA dehydrogenase family protein</fullName>
    </submittedName>
</protein>
<dbReference type="Gene3D" id="1.10.540.10">
    <property type="entry name" value="Acyl-CoA dehydrogenase/oxidase, N-terminal domain"/>
    <property type="match status" value="1"/>
</dbReference>
<dbReference type="EMBL" id="CP114040">
    <property type="protein sequence ID" value="WAS95255.1"/>
    <property type="molecule type" value="Genomic_DNA"/>
</dbReference>
<comment type="similarity">
    <text evidence="2 7">Belongs to the acyl-CoA dehydrogenase family.</text>
</comment>
<reference evidence="11" key="1">
    <citation type="submission" date="2022-11" db="EMBL/GenBank/DDBJ databases">
        <title>Minimal conservation of predation-associated metabolite biosynthetic gene clusters underscores biosynthetic potential of Myxococcota including descriptions for ten novel species: Archangium lansinium sp. nov., Myxococcus landrumus sp. nov., Nannocystis bai.</title>
        <authorList>
            <person name="Ahearne A."/>
            <person name="Stevens C."/>
            <person name="Dowd S."/>
        </authorList>
    </citation>
    <scope>NUCLEOTIDE SEQUENCE</scope>
    <source>
        <strain evidence="11">Fl3</strain>
    </source>
</reference>
<organism evidence="11 12">
    <name type="scientific">Nannocystis punicea</name>
    <dbReference type="NCBI Taxonomy" id="2995304"/>
    <lineage>
        <taxon>Bacteria</taxon>
        <taxon>Pseudomonadati</taxon>
        <taxon>Myxococcota</taxon>
        <taxon>Polyangia</taxon>
        <taxon>Nannocystales</taxon>
        <taxon>Nannocystaceae</taxon>
        <taxon>Nannocystis</taxon>
    </lineage>
</organism>
<name>A0ABY7H841_9BACT</name>
<dbReference type="Gene3D" id="2.40.110.10">
    <property type="entry name" value="Butyryl-CoA Dehydrogenase, subunit A, domain 2"/>
    <property type="match status" value="1"/>
</dbReference>
<feature type="domain" description="Acyl-CoA dehydrogenase/oxidase C-terminal" evidence="8">
    <location>
        <begin position="243"/>
        <end position="390"/>
    </location>
</feature>